<protein>
    <submittedName>
        <fullName evidence="2">Uncharacterized protein</fullName>
    </submittedName>
</protein>
<name>A0A6A1W442_9ROSI</name>
<dbReference type="Proteomes" id="UP000516437">
    <property type="component" value="Chromosome 3"/>
</dbReference>
<evidence type="ECO:0000256" key="1">
    <source>
        <dbReference type="SAM" id="MobiDB-lite"/>
    </source>
</evidence>
<feature type="region of interest" description="Disordered" evidence="1">
    <location>
        <begin position="1"/>
        <end position="23"/>
    </location>
</feature>
<evidence type="ECO:0000313" key="2">
    <source>
        <dbReference type="EMBL" id="KAB1219992.1"/>
    </source>
</evidence>
<feature type="region of interest" description="Disordered" evidence="1">
    <location>
        <begin position="104"/>
        <end position="125"/>
    </location>
</feature>
<evidence type="ECO:0000313" key="3">
    <source>
        <dbReference type="Proteomes" id="UP000516437"/>
    </source>
</evidence>
<proteinExistence type="predicted"/>
<sequence>MQLTCGEKGEAQQPVAKRRGRGRVRVKGCIMARDISDFEDSDNEVPELFGDPPFVDAEEVRATVEKGREKAQGKQPVVEEETEVHVQAGAEKRKSAMEWFGTGSACGADVGDPHSDEASESMSEG</sequence>
<keyword evidence="3" id="KW-1185">Reference proteome</keyword>
<dbReference type="AlphaFoldDB" id="A0A6A1W442"/>
<dbReference type="EMBL" id="RXIC02000021">
    <property type="protein sequence ID" value="KAB1219992.1"/>
    <property type="molecule type" value="Genomic_DNA"/>
</dbReference>
<reference evidence="2 3" key="1">
    <citation type="journal article" date="2019" name="Plant Biotechnol. J.">
        <title>The red bayberry genome and genetic basis of sex determination.</title>
        <authorList>
            <person name="Jia H.M."/>
            <person name="Jia H.J."/>
            <person name="Cai Q.L."/>
            <person name="Wang Y."/>
            <person name="Zhao H.B."/>
            <person name="Yang W.F."/>
            <person name="Wang G.Y."/>
            <person name="Li Y.H."/>
            <person name="Zhan D.L."/>
            <person name="Shen Y.T."/>
            <person name="Niu Q.F."/>
            <person name="Chang L."/>
            <person name="Qiu J."/>
            <person name="Zhao L."/>
            <person name="Xie H.B."/>
            <person name="Fu W.Y."/>
            <person name="Jin J."/>
            <person name="Li X.W."/>
            <person name="Jiao Y."/>
            <person name="Zhou C.C."/>
            <person name="Tu T."/>
            <person name="Chai C.Y."/>
            <person name="Gao J.L."/>
            <person name="Fan L.J."/>
            <person name="van de Weg E."/>
            <person name="Wang J.Y."/>
            <person name="Gao Z.S."/>
        </authorList>
    </citation>
    <scope>NUCLEOTIDE SEQUENCE [LARGE SCALE GENOMIC DNA]</scope>
    <source>
        <tissue evidence="2">Leaves</tissue>
    </source>
</reference>
<gene>
    <name evidence="2" type="ORF">CJ030_MR3G020099</name>
</gene>
<comment type="caution">
    <text evidence="2">The sequence shown here is derived from an EMBL/GenBank/DDBJ whole genome shotgun (WGS) entry which is preliminary data.</text>
</comment>
<organism evidence="2 3">
    <name type="scientific">Morella rubra</name>
    <name type="common">Chinese bayberry</name>
    <dbReference type="NCBI Taxonomy" id="262757"/>
    <lineage>
        <taxon>Eukaryota</taxon>
        <taxon>Viridiplantae</taxon>
        <taxon>Streptophyta</taxon>
        <taxon>Embryophyta</taxon>
        <taxon>Tracheophyta</taxon>
        <taxon>Spermatophyta</taxon>
        <taxon>Magnoliopsida</taxon>
        <taxon>eudicotyledons</taxon>
        <taxon>Gunneridae</taxon>
        <taxon>Pentapetalae</taxon>
        <taxon>rosids</taxon>
        <taxon>fabids</taxon>
        <taxon>Fagales</taxon>
        <taxon>Myricaceae</taxon>
        <taxon>Morella</taxon>
    </lineage>
</organism>
<accession>A0A6A1W442</accession>